<evidence type="ECO:0000256" key="3">
    <source>
        <dbReference type="ARBA" id="ARBA00022968"/>
    </source>
</evidence>
<dbReference type="CDD" id="cd02966">
    <property type="entry name" value="TlpA_like_family"/>
    <property type="match status" value="1"/>
</dbReference>
<keyword evidence="3" id="KW-0735">Signal-anchor</keyword>
<evidence type="ECO:0000313" key="7">
    <source>
        <dbReference type="EMBL" id="PRX44775.1"/>
    </source>
</evidence>
<dbReference type="GO" id="GO:0016491">
    <property type="term" value="F:oxidoreductase activity"/>
    <property type="evidence" value="ECO:0007669"/>
    <property type="project" value="InterPro"/>
</dbReference>
<name>A0A2T0LNK9_9PSEU</name>
<dbReference type="PROSITE" id="PS00194">
    <property type="entry name" value="THIOREDOXIN_1"/>
    <property type="match status" value="1"/>
</dbReference>
<keyword evidence="2" id="KW-0201">Cytochrome c-type biogenesis</keyword>
<keyword evidence="8" id="KW-1185">Reference proteome</keyword>
<dbReference type="PROSITE" id="PS51352">
    <property type="entry name" value="THIOREDOXIN_2"/>
    <property type="match status" value="1"/>
</dbReference>
<accession>A0A2T0LNK9</accession>
<dbReference type="PANTHER" id="PTHR42852">
    <property type="entry name" value="THIOL:DISULFIDE INTERCHANGE PROTEIN DSBE"/>
    <property type="match status" value="1"/>
</dbReference>
<dbReference type="OrthoDB" id="9796554at2"/>
<evidence type="ECO:0000256" key="5">
    <source>
        <dbReference type="ARBA" id="ARBA00023284"/>
    </source>
</evidence>
<dbReference type="PANTHER" id="PTHR42852:SF6">
    <property type="entry name" value="THIOL:DISULFIDE INTERCHANGE PROTEIN DSBE"/>
    <property type="match status" value="1"/>
</dbReference>
<dbReference type="EMBL" id="PVNH01000011">
    <property type="protein sequence ID" value="PRX44775.1"/>
    <property type="molecule type" value="Genomic_DNA"/>
</dbReference>
<evidence type="ECO:0000259" key="6">
    <source>
        <dbReference type="PROSITE" id="PS51352"/>
    </source>
</evidence>
<organism evidence="7 8">
    <name type="scientific">Prauserella shujinwangii</name>
    <dbReference type="NCBI Taxonomy" id="1453103"/>
    <lineage>
        <taxon>Bacteria</taxon>
        <taxon>Bacillati</taxon>
        <taxon>Actinomycetota</taxon>
        <taxon>Actinomycetes</taxon>
        <taxon>Pseudonocardiales</taxon>
        <taxon>Pseudonocardiaceae</taxon>
        <taxon>Prauserella</taxon>
    </lineage>
</organism>
<feature type="domain" description="Thioredoxin" evidence="6">
    <location>
        <begin position="35"/>
        <end position="196"/>
    </location>
</feature>
<dbReference type="GO" id="GO:0016853">
    <property type="term" value="F:isomerase activity"/>
    <property type="evidence" value="ECO:0007669"/>
    <property type="project" value="UniProtKB-KW"/>
</dbReference>
<dbReference type="GO" id="GO:0017004">
    <property type="term" value="P:cytochrome complex assembly"/>
    <property type="evidence" value="ECO:0007669"/>
    <property type="project" value="UniProtKB-KW"/>
</dbReference>
<protein>
    <submittedName>
        <fullName evidence="7">Thiol-disulfide isomerase/thioredoxin</fullName>
    </submittedName>
</protein>
<dbReference type="AlphaFoldDB" id="A0A2T0LNK9"/>
<proteinExistence type="predicted"/>
<keyword evidence="4" id="KW-1015">Disulfide bond</keyword>
<keyword evidence="5" id="KW-0676">Redox-active center</keyword>
<dbReference type="Pfam" id="PF08534">
    <property type="entry name" value="Redoxin"/>
    <property type="match status" value="1"/>
</dbReference>
<gene>
    <name evidence="7" type="ORF">B0I33_111291</name>
</gene>
<evidence type="ECO:0000256" key="1">
    <source>
        <dbReference type="ARBA" id="ARBA00004196"/>
    </source>
</evidence>
<dbReference type="InterPro" id="IPR013766">
    <property type="entry name" value="Thioredoxin_domain"/>
</dbReference>
<evidence type="ECO:0000313" key="8">
    <source>
        <dbReference type="Proteomes" id="UP000238362"/>
    </source>
</evidence>
<evidence type="ECO:0000256" key="2">
    <source>
        <dbReference type="ARBA" id="ARBA00022748"/>
    </source>
</evidence>
<dbReference type="InterPro" id="IPR036249">
    <property type="entry name" value="Thioredoxin-like_sf"/>
</dbReference>
<keyword evidence="7" id="KW-0413">Isomerase</keyword>
<comment type="subcellular location">
    <subcellularLocation>
        <location evidence="1">Cell envelope</location>
    </subcellularLocation>
</comment>
<dbReference type="InterPro" id="IPR050553">
    <property type="entry name" value="Thioredoxin_ResA/DsbE_sf"/>
</dbReference>
<reference evidence="7 8" key="1">
    <citation type="submission" date="2018-03" db="EMBL/GenBank/DDBJ databases">
        <title>Genomic Encyclopedia of Type Strains, Phase III (KMG-III): the genomes of soil and plant-associated and newly described type strains.</title>
        <authorList>
            <person name="Whitman W."/>
        </authorList>
    </citation>
    <scope>NUCLEOTIDE SEQUENCE [LARGE SCALE GENOMIC DNA]</scope>
    <source>
        <strain evidence="7 8">CGMCC 4.7125</strain>
    </source>
</reference>
<keyword evidence="3" id="KW-0812">Transmembrane</keyword>
<evidence type="ECO:0000256" key="4">
    <source>
        <dbReference type="ARBA" id="ARBA00023157"/>
    </source>
</evidence>
<dbReference type="InterPro" id="IPR017937">
    <property type="entry name" value="Thioredoxin_CS"/>
</dbReference>
<dbReference type="RefSeq" id="WP_106181414.1">
    <property type="nucleotide sequence ID" value="NZ_PVNH01000011.1"/>
</dbReference>
<dbReference type="GO" id="GO:0030313">
    <property type="term" value="C:cell envelope"/>
    <property type="evidence" value="ECO:0007669"/>
    <property type="project" value="UniProtKB-SubCell"/>
</dbReference>
<dbReference type="Proteomes" id="UP000238362">
    <property type="component" value="Unassembled WGS sequence"/>
</dbReference>
<sequence length="198" mass="20534">MTTPVKWALAAGVLALALLVAFLPRDNGGPPAEDLGPARAAAALQPCPDVGGGQVAQLAGVSARCLADGRTVDLGAALAGEPTLVNVWATWCEPCREELPVLAEYARRPDAVRVLTVQVASDERAGLELLTELGVHLPGVYDGEGTDGPVSRALKLPRVLPASYLVTADGTVEFIDAPRLLTSVDQVREAVERGSAVP</sequence>
<dbReference type="Gene3D" id="3.40.30.10">
    <property type="entry name" value="Glutaredoxin"/>
    <property type="match status" value="1"/>
</dbReference>
<dbReference type="InterPro" id="IPR013740">
    <property type="entry name" value="Redoxin"/>
</dbReference>
<dbReference type="SUPFAM" id="SSF52833">
    <property type="entry name" value="Thioredoxin-like"/>
    <property type="match status" value="1"/>
</dbReference>
<comment type="caution">
    <text evidence="7">The sequence shown here is derived from an EMBL/GenBank/DDBJ whole genome shotgun (WGS) entry which is preliminary data.</text>
</comment>